<dbReference type="AlphaFoldDB" id="A0A5D3CU57"/>
<evidence type="ECO:0000259" key="4">
    <source>
        <dbReference type="Pfam" id="PF00730"/>
    </source>
</evidence>
<feature type="region of interest" description="Disordered" evidence="3">
    <location>
        <begin position="307"/>
        <end position="326"/>
    </location>
</feature>
<dbReference type="Proteomes" id="UP000321947">
    <property type="component" value="Unassembled WGS sequence"/>
</dbReference>
<dbReference type="Pfam" id="PF00730">
    <property type="entry name" value="HhH-GPD"/>
    <property type="match status" value="1"/>
</dbReference>
<dbReference type="SUPFAM" id="SSF48150">
    <property type="entry name" value="DNA-glycosylase"/>
    <property type="match status" value="1"/>
</dbReference>
<comment type="subcellular location">
    <subcellularLocation>
        <location evidence="1">Nucleus</location>
    </subcellularLocation>
</comment>
<feature type="region of interest" description="Disordered" evidence="3">
    <location>
        <begin position="180"/>
        <end position="237"/>
    </location>
</feature>
<gene>
    <name evidence="6" type="ORF">E5676_scaffold45G00130</name>
    <name evidence="5" type="ORF">E6C27_scaffold131G002350</name>
</gene>
<dbReference type="GO" id="GO:0003677">
    <property type="term" value="F:DNA binding"/>
    <property type="evidence" value="ECO:0007669"/>
    <property type="project" value="InterPro"/>
</dbReference>
<evidence type="ECO:0000313" key="5">
    <source>
        <dbReference type="EMBL" id="KAA0054277.1"/>
    </source>
</evidence>
<dbReference type="InterPro" id="IPR011257">
    <property type="entry name" value="DNA_glycosylase"/>
</dbReference>
<name>A0A5D3CU57_CUCMM</name>
<evidence type="ECO:0000256" key="3">
    <source>
        <dbReference type="SAM" id="MobiDB-lite"/>
    </source>
</evidence>
<feature type="compositionally biased region" description="Polar residues" evidence="3">
    <location>
        <begin position="1"/>
        <end position="19"/>
    </location>
</feature>
<feature type="region of interest" description="Disordered" evidence="3">
    <location>
        <begin position="251"/>
        <end position="273"/>
    </location>
</feature>
<evidence type="ECO:0000313" key="6">
    <source>
        <dbReference type="EMBL" id="TYK14982.1"/>
    </source>
</evidence>
<dbReference type="GO" id="GO:0003824">
    <property type="term" value="F:catalytic activity"/>
    <property type="evidence" value="ECO:0007669"/>
    <property type="project" value="InterPro"/>
</dbReference>
<dbReference type="EMBL" id="SSTD01008722">
    <property type="protein sequence ID" value="TYK14982.1"/>
    <property type="molecule type" value="Genomic_DNA"/>
</dbReference>
<evidence type="ECO:0000256" key="1">
    <source>
        <dbReference type="ARBA" id="ARBA00004123"/>
    </source>
</evidence>
<evidence type="ECO:0000256" key="2">
    <source>
        <dbReference type="ARBA" id="ARBA00023242"/>
    </source>
</evidence>
<dbReference type="GO" id="GO:0006284">
    <property type="term" value="P:base-excision repair"/>
    <property type="evidence" value="ECO:0007669"/>
    <property type="project" value="InterPro"/>
</dbReference>
<dbReference type="Gene3D" id="1.10.340.30">
    <property type="entry name" value="Hypothetical protein, domain 2"/>
    <property type="match status" value="1"/>
</dbReference>
<reference evidence="7 8" key="1">
    <citation type="submission" date="2019-08" db="EMBL/GenBank/DDBJ databases">
        <title>Draft genome sequences of two oriental melons (Cucumis melo L. var makuwa).</title>
        <authorList>
            <person name="Kwon S.-Y."/>
        </authorList>
    </citation>
    <scope>NUCLEOTIDE SEQUENCE [LARGE SCALE GENOMIC DNA]</scope>
    <source>
        <strain evidence="8">cv. Chang Bougi</strain>
        <strain evidence="7">cv. SW 3</strain>
        <tissue evidence="6">Leaf</tissue>
    </source>
</reference>
<feature type="domain" description="HhH-GPD" evidence="4">
    <location>
        <begin position="374"/>
        <end position="452"/>
    </location>
</feature>
<evidence type="ECO:0000313" key="7">
    <source>
        <dbReference type="Proteomes" id="UP000321393"/>
    </source>
</evidence>
<dbReference type="Proteomes" id="UP000321393">
    <property type="component" value="Unassembled WGS sequence"/>
</dbReference>
<dbReference type="InterPro" id="IPR003265">
    <property type="entry name" value="HhH-GPD_domain"/>
</dbReference>
<dbReference type="InterPro" id="IPR045138">
    <property type="entry name" value="MeCP2/MBD4"/>
</dbReference>
<feature type="region of interest" description="Disordered" evidence="3">
    <location>
        <begin position="1"/>
        <end position="22"/>
    </location>
</feature>
<dbReference type="PANTHER" id="PTHR15074">
    <property type="entry name" value="METHYL-CPG-BINDING PROTEIN"/>
    <property type="match status" value="1"/>
</dbReference>
<sequence>MAATTSINPNLTPPSSSSYPHDLFSEFVFRGTSRSRFRFPPSKSAHQNPNPYQDSTQHSPISTLYDLQTSEPNNHHNKSLASPSSEADEPPILTLEDLQNGKLPLQSPKKPSLARRVLSFYREFGFDKKLLQATSHSVLNSEPVQEGTRVVSRYFQNSRSTQQRERIVSRYFKKSVKERAAHYEDENDDGNLTEQPSKRSSKRRRKDVDPSSVNSKTNHHSMGKTSRSVQKSRTDTRARIVSGYFQYSEKSLEMDREVSPSLQNSKSNQQEEKMVSRFFLKSGKQQAVNNQEEATEQLNQCAKSVKRVRKPVNERKQKNKTSSTKPRTTLTAAELFLEAYRRKSPDDTWKPPPSGTRLLQHDHAYDPWRVLVICMLLNRTSGRQAKEVIPKLFSLCPNPKATLEVSREQIEDIIRPLGLYRKRSRTMHRLSEMYLKESWSHVTQLPGVGKYGADAHAIFCTGYWNGFVREAEVVDFRLYIPFYAYFGMF</sequence>
<dbReference type="PANTHER" id="PTHR15074:SF0">
    <property type="entry name" value="METHYL-CPG-BINDING DOMAIN PROTEIN 4-LIKE PROTEIN"/>
    <property type="match status" value="1"/>
</dbReference>
<keyword evidence="2" id="KW-0539">Nucleus</keyword>
<dbReference type="GO" id="GO:0005634">
    <property type="term" value="C:nucleus"/>
    <property type="evidence" value="ECO:0007669"/>
    <property type="project" value="UniProtKB-SubCell"/>
</dbReference>
<organism evidence="6 8">
    <name type="scientific">Cucumis melo var. makuwa</name>
    <name type="common">Oriental melon</name>
    <dbReference type="NCBI Taxonomy" id="1194695"/>
    <lineage>
        <taxon>Eukaryota</taxon>
        <taxon>Viridiplantae</taxon>
        <taxon>Streptophyta</taxon>
        <taxon>Embryophyta</taxon>
        <taxon>Tracheophyta</taxon>
        <taxon>Spermatophyta</taxon>
        <taxon>Magnoliopsida</taxon>
        <taxon>eudicotyledons</taxon>
        <taxon>Gunneridae</taxon>
        <taxon>Pentapetalae</taxon>
        <taxon>rosids</taxon>
        <taxon>fabids</taxon>
        <taxon>Cucurbitales</taxon>
        <taxon>Cucurbitaceae</taxon>
        <taxon>Benincaseae</taxon>
        <taxon>Cucumis</taxon>
    </lineage>
</organism>
<dbReference type="OrthoDB" id="10265068at2759"/>
<feature type="compositionally biased region" description="Polar residues" evidence="3">
    <location>
        <begin position="45"/>
        <end position="72"/>
    </location>
</feature>
<comment type="caution">
    <text evidence="6">The sequence shown here is derived from an EMBL/GenBank/DDBJ whole genome shotgun (WGS) entry which is preliminary data.</text>
</comment>
<dbReference type="EMBL" id="SSTE01008862">
    <property type="protein sequence ID" value="KAA0054277.1"/>
    <property type="molecule type" value="Genomic_DNA"/>
</dbReference>
<accession>A0A5D3CU57</accession>
<proteinExistence type="predicted"/>
<evidence type="ECO:0000313" key="8">
    <source>
        <dbReference type="Proteomes" id="UP000321947"/>
    </source>
</evidence>
<protein>
    <submittedName>
        <fullName evidence="6">Methyl-CpG-binding domain protein 4-like protein</fullName>
    </submittedName>
</protein>
<feature type="region of interest" description="Disordered" evidence="3">
    <location>
        <begin position="38"/>
        <end position="89"/>
    </location>
</feature>
<dbReference type="STRING" id="1194695.A0A5D3CU57"/>